<evidence type="ECO:0000313" key="10">
    <source>
        <dbReference type="EMBL" id="MCW3160779.1"/>
    </source>
</evidence>
<keyword evidence="8" id="KW-1133">Transmembrane helix</keyword>
<evidence type="ECO:0000256" key="2">
    <source>
        <dbReference type="ARBA" id="ARBA00012438"/>
    </source>
</evidence>
<evidence type="ECO:0000256" key="1">
    <source>
        <dbReference type="ARBA" id="ARBA00000085"/>
    </source>
</evidence>
<organism evidence="10 11">
    <name type="scientific">Chryseobacterium oryctis</name>
    <dbReference type="NCBI Taxonomy" id="2952618"/>
    <lineage>
        <taxon>Bacteria</taxon>
        <taxon>Pseudomonadati</taxon>
        <taxon>Bacteroidota</taxon>
        <taxon>Flavobacteriia</taxon>
        <taxon>Flavobacteriales</taxon>
        <taxon>Weeksellaceae</taxon>
        <taxon>Chryseobacterium group</taxon>
        <taxon>Chryseobacterium</taxon>
    </lineage>
</organism>
<keyword evidence="4" id="KW-0418">Kinase</keyword>
<dbReference type="PROSITE" id="PS51257">
    <property type="entry name" value="PROKAR_LIPOPROTEIN"/>
    <property type="match status" value="1"/>
</dbReference>
<evidence type="ECO:0000256" key="7">
    <source>
        <dbReference type="SAM" id="Coils"/>
    </source>
</evidence>
<keyword evidence="6" id="KW-0802">TPR repeat</keyword>
<dbReference type="PANTHER" id="PTHR24421">
    <property type="entry name" value="NITRATE/NITRITE SENSOR PROTEIN NARX-RELATED"/>
    <property type="match status" value="1"/>
</dbReference>
<dbReference type="InterPro" id="IPR036890">
    <property type="entry name" value="HATPase_C_sf"/>
</dbReference>
<feature type="coiled-coil region" evidence="7">
    <location>
        <begin position="308"/>
        <end position="335"/>
    </location>
</feature>
<gene>
    <name evidence="10" type="ORF">OH806_05800</name>
</gene>
<accession>A0ABT3HLW8</accession>
<dbReference type="InterPro" id="IPR011990">
    <property type="entry name" value="TPR-like_helical_dom_sf"/>
</dbReference>
<comment type="catalytic activity">
    <reaction evidence="1">
        <text>ATP + protein L-histidine = ADP + protein N-phospho-L-histidine.</text>
        <dbReference type="EC" id="2.7.13.3"/>
    </reaction>
</comment>
<reference evidence="10" key="1">
    <citation type="submission" date="2022-10" db="EMBL/GenBank/DDBJ databases">
        <title>Chryseobacterium babae sp. nov. isolated from the gut of the beetle Oryctes rhinoceros, and Chryseobacterium kimseyorum sp. nov., isolated from a stick insect rearing cage.</title>
        <authorList>
            <person name="Shelomi M."/>
            <person name="Han C.-J."/>
            <person name="Chen W.-M."/>
            <person name="Chen H.-K."/>
            <person name="Liaw S.-J."/>
            <person name="Muhle E."/>
            <person name="Clermont D."/>
        </authorList>
    </citation>
    <scope>NUCLEOTIDE SEQUENCE</scope>
    <source>
        <strain evidence="10">WLa1L2M3</strain>
    </source>
</reference>
<protein>
    <recommendedName>
        <fullName evidence="2">histidine kinase</fullName>
        <ecNumber evidence="2">2.7.13.3</ecNumber>
    </recommendedName>
</protein>
<feature type="domain" description="Histidine kinase/HSP90-like ATPase" evidence="9">
    <location>
        <begin position="467"/>
        <end position="553"/>
    </location>
</feature>
<dbReference type="InterPro" id="IPR019734">
    <property type="entry name" value="TPR_rpt"/>
</dbReference>
<keyword evidence="3" id="KW-0808">Transferase</keyword>
<keyword evidence="5" id="KW-0902">Two-component regulatory system</keyword>
<evidence type="ECO:0000313" key="11">
    <source>
        <dbReference type="Proteomes" id="UP001163719"/>
    </source>
</evidence>
<dbReference type="InterPro" id="IPR050482">
    <property type="entry name" value="Sensor_HK_TwoCompSys"/>
</dbReference>
<dbReference type="RefSeq" id="WP_264742728.1">
    <property type="nucleotide sequence ID" value="NZ_JAPDHV010000002.1"/>
</dbReference>
<keyword evidence="8" id="KW-0472">Membrane</keyword>
<evidence type="ECO:0000256" key="3">
    <source>
        <dbReference type="ARBA" id="ARBA00022679"/>
    </source>
</evidence>
<dbReference type="Gene3D" id="1.25.40.10">
    <property type="entry name" value="Tetratricopeptide repeat domain"/>
    <property type="match status" value="2"/>
</dbReference>
<dbReference type="Gene3D" id="3.30.565.10">
    <property type="entry name" value="Histidine kinase-like ATPase, C-terminal domain"/>
    <property type="match status" value="1"/>
</dbReference>
<comment type="caution">
    <text evidence="10">The sequence shown here is derived from an EMBL/GenBank/DDBJ whole genome shotgun (WGS) entry which is preliminary data.</text>
</comment>
<evidence type="ECO:0000256" key="4">
    <source>
        <dbReference type="ARBA" id="ARBA00022777"/>
    </source>
</evidence>
<dbReference type="EC" id="2.7.13.3" evidence="2"/>
<keyword evidence="8" id="KW-0812">Transmembrane</keyword>
<dbReference type="EMBL" id="JAPDHV010000002">
    <property type="protein sequence ID" value="MCW3160779.1"/>
    <property type="molecule type" value="Genomic_DNA"/>
</dbReference>
<dbReference type="Pfam" id="PF02518">
    <property type="entry name" value="HATPase_c"/>
    <property type="match status" value="1"/>
</dbReference>
<evidence type="ECO:0000259" key="9">
    <source>
        <dbReference type="Pfam" id="PF02518"/>
    </source>
</evidence>
<dbReference type="CDD" id="cd16917">
    <property type="entry name" value="HATPase_UhpB-NarQ-NarX-like"/>
    <property type="match status" value="1"/>
</dbReference>
<dbReference type="SUPFAM" id="SSF55874">
    <property type="entry name" value="ATPase domain of HSP90 chaperone/DNA topoisomerase II/histidine kinase"/>
    <property type="match status" value="1"/>
</dbReference>
<sequence length="555" mass="64662">MKYLFVLLTLLVILSCEKKANKKLYNNNENKFYILAKKSKDETTAYKLFNYAKEDFINKKDSLMAGKALINMAIIMSNQGDYYGSLQTSIEARKILLPKDSLHNEVIASNFNCMAIASENLKQYNKSVEYYQKALFYTHDSITKLAYINNIGNSYLQKKDYSKALKYFNSALKNKNVKINKVDYARVINNYAKTKYLINPNYNPIPAYKESLSIREQTNDLSGQNFVLSSFIEFYKDKDIKTAIAYSLKRLAITKKMKNPDDQMETLQQLIILEPSNYLKYFTEYQKINDSTQLARNAAKNQFALIRFEAEEHKVENHRLKIENTEKEIDLLQRNIGLGILSIILIGGIFWYRKRKQRLEQEKELEIKNTQLKISRKVHDVVANGIYQVMTKIENQKNFDKNKALDELEFVYEKSRNISYEEIKLEEEIPFEERVSSLIASFKNDNINTYVAGNSKNIWLGLNATAQDEIYQIIRELLVNMKKHSQANRVVFKFERNDNNIKIQYTDNGIGISGDIIRKNGLTNTGNRIEYLNGEIIFDPQTERGLRINISFPVF</sequence>
<keyword evidence="11" id="KW-1185">Reference proteome</keyword>
<proteinExistence type="predicted"/>
<evidence type="ECO:0000256" key="8">
    <source>
        <dbReference type="SAM" id="Phobius"/>
    </source>
</evidence>
<dbReference type="Proteomes" id="UP001163719">
    <property type="component" value="Unassembled WGS sequence"/>
</dbReference>
<dbReference type="PROSITE" id="PS50005">
    <property type="entry name" value="TPR"/>
    <property type="match status" value="1"/>
</dbReference>
<dbReference type="SUPFAM" id="SSF48452">
    <property type="entry name" value="TPR-like"/>
    <property type="match status" value="1"/>
</dbReference>
<evidence type="ECO:0000256" key="6">
    <source>
        <dbReference type="PROSITE-ProRule" id="PRU00339"/>
    </source>
</evidence>
<evidence type="ECO:0000256" key="5">
    <source>
        <dbReference type="ARBA" id="ARBA00023012"/>
    </source>
</evidence>
<dbReference type="InterPro" id="IPR003594">
    <property type="entry name" value="HATPase_dom"/>
</dbReference>
<keyword evidence="7" id="KW-0175">Coiled coil</keyword>
<feature type="repeat" description="TPR" evidence="6">
    <location>
        <begin position="145"/>
        <end position="178"/>
    </location>
</feature>
<dbReference type="SMART" id="SM00028">
    <property type="entry name" value="TPR"/>
    <property type="match status" value="2"/>
</dbReference>
<feature type="transmembrane region" description="Helical" evidence="8">
    <location>
        <begin position="336"/>
        <end position="353"/>
    </location>
</feature>
<dbReference type="PANTHER" id="PTHR24421:SF10">
    <property type="entry name" value="NITRATE_NITRITE SENSOR PROTEIN NARQ"/>
    <property type="match status" value="1"/>
</dbReference>
<name>A0ABT3HLW8_9FLAO</name>